<evidence type="ECO:0000256" key="2">
    <source>
        <dbReference type="ARBA" id="ARBA00022723"/>
    </source>
</evidence>
<dbReference type="InterPro" id="IPR013083">
    <property type="entry name" value="Znf_RING/FYVE/PHD"/>
</dbReference>
<dbReference type="SUPFAM" id="SSF57850">
    <property type="entry name" value="RING/U-box"/>
    <property type="match status" value="1"/>
</dbReference>
<feature type="region of interest" description="Disordered" evidence="6">
    <location>
        <begin position="76"/>
        <end position="95"/>
    </location>
</feature>
<sequence length="95" mass="10860">MTKKPVRSVDCTCPVCCDIFKDPVVLLCGHSFCKGCLQEWWRQSRLQTCPVCKELFPMAQAPRNLALRNLSDTLRQGRSQRVNSEEIDSIRSSDQ</sequence>
<evidence type="ECO:0000256" key="3">
    <source>
        <dbReference type="ARBA" id="ARBA00022771"/>
    </source>
</evidence>
<evidence type="ECO:0000313" key="9">
    <source>
        <dbReference type="Proteomes" id="UP000694389"/>
    </source>
</evidence>
<reference evidence="8" key="1">
    <citation type="submission" date="2025-08" db="UniProtKB">
        <authorList>
            <consortium name="Ensembl"/>
        </authorList>
    </citation>
    <scope>IDENTIFICATION</scope>
</reference>
<dbReference type="InterPro" id="IPR050143">
    <property type="entry name" value="TRIM/RBCC"/>
</dbReference>
<comment type="similarity">
    <text evidence="1">Belongs to the TRIM/RBCC family.</text>
</comment>
<evidence type="ECO:0000256" key="5">
    <source>
        <dbReference type="PROSITE-ProRule" id="PRU00175"/>
    </source>
</evidence>
<dbReference type="InterPro" id="IPR017907">
    <property type="entry name" value="Znf_RING_CS"/>
</dbReference>
<dbReference type="InterPro" id="IPR018957">
    <property type="entry name" value="Znf_C3HC4_RING-type"/>
</dbReference>
<evidence type="ECO:0000259" key="7">
    <source>
        <dbReference type="PROSITE" id="PS50089"/>
    </source>
</evidence>
<dbReference type="SMART" id="SM00184">
    <property type="entry name" value="RING"/>
    <property type="match status" value="1"/>
</dbReference>
<keyword evidence="2" id="KW-0479">Metal-binding</keyword>
<name>A0A8P4KU07_DICLA</name>
<dbReference type="Gene3D" id="3.30.40.10">
    <property type="entry name" value="Zinc/RING finger domain, C3HC4 (zinc finger)"/>
    <property type="match status" value="1"/>
</dbReference>
<reference evidence="8" key="2">
    <citation type="submission" date="2025-09" db="UniProtKB">
        <authorList>
            <consortium name="Ensembl"/>
        </authorList>
    </citation>
    <scope>IDENTIFICATION</scope>
</reference>
<protein>
    <recommendedName>
        <fullName evidence="7">RING-type domain-containing protein</fullName>
    </recommendedName>
</protein>
<evidence type="ECO:0000256" key="1">
    <source>
        <dbReference type="ARBA" id="ARBA00008518"/>
    </source>
</evidence>
<keyword evidence="9" id="KW-1185">Reference proteome</keyword>
<dbReference type="PROSITE" id="PS00518">
    <property type="entry name" value="ZF_RING_1"/>
    <property type="match status" value="1"/>
</dbReference>
<dbReference type="PANTHER" id="PTHR24103">
    <property type="entry name" value="E3 UBIQUITIN-PROTEIN LIGASE TRIM"/>
    <property type="match status" value="1"/>
</dbReference>
<dbReference type="GO" id="GO:0008270">
    <property type="term" value="F:zinc ion binding"/>
    <property type="evidence" value="ECO:0007669"/>
    <property type="project" value="UniProtKB-KW"/>
</dbReference>
<evidence type="ECO:0000256" key="4">
    <source>
        <dbReference type="ARBA" id="ARBA00022833"/>
    </source>
</evidence>
<accession>A0A8P4KU07</accession>
<dbReference type="Pfam" id="PF00097">
    <property type="entry name" value="zf-C3HC4"/>
    <property type="match status" value="1"/>
</dbReference>
<dbReference type="InterPro" id="IPR001841">
    <property type="entry name" value="Znf_RING"/>
</dbReference>
<keyword evidence="4" id="KW-0862">Zinc</keyword>
<organism evidence="8 9">
    <name type="scientific">Dicentrarchus labrax</name>
    <name type="common">European seabass</name>
    <name type="synonym">Morone labrax</name>
    <dbReference type="NCBI Taxonomy" id="13489"/>
    <lineage>
        <taxon>Eukaryota</taxon>
        <taxon>Metazoa</taxon>
        <taxon>Chordata</taxon>
        <taxon>Craniata</taxon>
        <taxon>Vertebrata</taxon>
        <taxon>Euteleostomi</taxon>
        <taxon>Actinopterygii</taxon>
        <taxon>Neopterygii</taxon>
        <taxon>Teleostei</taxon>
        <taxon>Neoteleostei</taxon>
        <taxon>Acanthomorphata</taxon>
        <taxon>Eupercaria</taxon>
        <taxon>Moronidae</taxon>
        <taxon>Dicentrarchus</taxon>
    </lineage>
</organism>
<keyword evidence="3 5" id="KW-0863">Zinc-finger</keyword>
<dbReference type="Proteomes" id="UP000694389">
    <property type="component" value="Unassembled WGS sequence"/>
</dbReference>
<dbReference type="PROSITE" id="PS50089">
    <property type="entry name" value="ZF_RING_2"/>
    <property type="match status" value="1"/>
</dbReference>
<dbReference type="GeneTree" id="ENSGT01060000249111"/>
<evidence type="ECO:0000313" key="8">
    <source>
        <dbReference type="Ensembl" id="ENSDLAP00005084079.1"/>
    </source>
</evidence>
<dbReference type="AlphaFoldDB" id="A0A8P4KU07"/>
<evidence type="ECO:0000256" key="6">
    <source>
        <dbReference type="SAM" id="MobiDB-lite"/>
    </source>
</evidence>
<proteinExistence type="inferred from homology"/>
<dbReference type="Ensembl" id="ENSDLAT00005081367.1">
    <property type="protein sequence ID" value="ENSDLAP00005084079.1"/>
    <property type="gene ID" value="ENSDLAG00005031041.1"/>
</dbReference>
<feature type="domain" description="RING-type" evidence="7">
    <location>
        <begin position="13"/>
        <end position="53"/>
    </location>
</feature>